<organism evidence="9 10">
    <name type="scientific">Nosema bombycis (strain CQ1 / CVCC 102059)</name>
    <name type="common">Microsporidian parasite</name>
    <name type="synonym">Pebrine of silkworm</name>
    <dbReference type="NCBI Taxonomy" id="578461"/>
    <lineage>
        <taxon>Eukaryota</taxon>
        <taxon>Fungi</taxon>
        <taxon>Fungi incertae sedis</taxon>
        <taxon>Microsporidia</taxon>
        <taxon>Nosematidae</taxon>
        <taxon>Nosema</taxon>
    </lineage>
</organism>
<name>R0MMZ0_NOSB1</name>
<dbReference type="PROSITE" id="PS51186">
    <property type="entry name" value="GNAT"/>
    <property type="match status" value="1"/>
</dbReference>
<dbReference type="OMA" id="CPAMESE"/>
<dbReference type="HOGENOM" id="CLU_022882_0_1_1"/>
<evidence type="ECO:0000256" key="4">
    <source>
        <dbReference type="ARBA" id="ARBA00022679"/>
    </source>
</evidence>
<dbReference type="PANTHER" id="PTHR11377">
    <property type="entry name" value="N-MYRISTOYL TRANSFERASE"/>
    <property type="match status" value="1"/>
</dbReference>
<feature type="domain" description="N-acetyltransferase" evidence="8">
    <location>
        <begin position="42"/>
        <end position="234"/>
    </location>
</feature>
<dbReference type="Gene3D" id="3.40.630.170">
    <property type="match status" value="1"/>
</dbReference>
<dbReference type="OrthoDB" id="60315at2759"/>
<evidence type="ECO:0000256" key="1">
    <source>
        <dbReference type="ARBA" id="ARBA00009469"/>
    </source>
</evidence>
<dbReference type="AlphaFoldDB" id="R0MMZ0"/>
<dbReference type="EC" id="2.3.1.97" evidence="2 6"/>
<dbReference type="InterPro" id="IPR022676">
    <property type="entry name" value="NMT_N"/>
</dbReference>
<dbReference type="InterPro" id="IPR000903">
    <property type="entry name" value="NMT"/>
</dbReference>
<dbReference type="STRING" id="578461.R0MMZ0"/>
<dbReference type="InterPro" id="IPR000182">
    <property type="entry name" value="GNAT_dom"/>
</dbReference>
<accession>R0MMZ0</accession>
<evidence type="ECO:0000256" key="5">
    <source>
        <dbReference type="ARBA" id="ARBA00023315"/>
    </source>
</evidence>
<dbReference type="PIRSF" id="PIRSF015892">
    <property type="entry name" value="N-myristl_transf"/>
    <property type="match status" value="1"/>
</dbReference>
<comment type="similarity">
    <text evidence="1 7">Belongs to the NMT family.</text>
</comment>
<comment type="catalytic activity">
    <reaction evidence="6">
        <text>N-terminal glycyl-[protein] + tetradecanoyl-CoA = N-tetradecanoylglycyl-[protein] + CoA + H(+)</text>
        <dbReference type="Rhea" id="RHEA:15521"/>
        <dbReference type="Rhea" id="RHEA-COMP:12666"/>
        <dbReference type="Rhea" id="RHEA-COMP:12667"/>
        <dbReference type="ChEBI" id="CHEBI:15378"/>
        <dbReference type="ChEBI" id="CHEBI:57287"/>
        <dbReference type="ChEBI" id="CHEBI:57385"/>
        <dbReference type="ChEBI" id="CHEBI:64723"/>
        <dbReference type="ChEBI" id="CHEBI:133050"/>
        <dbReference type="EC" id="2.3.1.97"/>
    </reaction>
</comment>
<dbReference type="Pfam" id="PF01233">
    <property type="entry name" value="NMT"/>
    <property type="match status" value="1"/>
</dbReference>
<evidence type="ECO:0000259" key="8">
    <source>
        <dbReference type="PROSITE" id="PS51186"/>
    </source>
</evidence>
<dbReference type="InterPro" id="IPR016181">
    <property type="entry name" value="Acyl_CoA_acyltransferase"/>
</dbReference>
<dbReference type="GO" id="GO:0005737">
    <property type="term" value="C:cytoplasm"/>
    <property type="evidence" value="ECO:0007669"/>
    <property type="project" value="TreeGrafter"/>
</dbReference>
<gene>
    <name evidence="9" type="primary">NMT2</name>
    <name evidence="9" type="ORF">NBO_32g0013</name>
</gene>
<evidence type="ECO:0000313" key="10">
    <source>
        <dbReference type="Proteomes" id="UP000016927"/>
    </source>
</evidence>
<dbReference type="EMBL" id="KB908940">
    <property type="protein sequence ID" value="EOB14238.1"/>
    <property type="molecule type" value="Genomic_DNA"/>
</dbReference>
<dbReference type="InterPro" id="IPR022677">
    <property type="entry name" value="NMT_C"/>
</dbReference>
<reference evidence="9 10" key="1">
    <citation type="journal article" date="2013" name="BMC Genomics">
        <title>Comparative genomics of parasitic silkworm microsporidia reveal an association between genome expansion and host adaptation.</title>
        <authorList>
            <person name="Pan G."/>
            <person name="Xu J."/>
            <person name="Li T."/>
            <person name="Xia Q."/>
            <person name="Liu S.L."/>
            <person name="Zhang G."/>
            <person name="Li S."/>
            <person name="Li C."/>
            <person name="Liu H."/>
            <person name="Yang L."/>
            <person name="Liu T."/>
            <person name="Zhang X."/>
            <person name="Wu Z."/>
            <person name="Fan W."/>
            <person name="Dang X."/>
            <person name="Xiang H."/>
            <person name="Tao M."/>
            <person name="Li Y."/>
            <person name="Hu J."/>
            <person name="Li Z."/>
            <person name="Lin L."/>
            <person name="Luo J."/>
            <person name="Geng L."/>
            <person name="Wang L."/>
            <person name="Long M."/>
            <person name="Wan Y."/>
            <person name="He N."/>
            <person name="Zhang Z."/>
            <person name="Lu C."/>
            <person name="Keeling P.J."/>
            <person name="Wang J."/>
            <person name="Xiang Z."/>
            <person name="Zhou Z."/>
        </authorList>
    </citation>
    <scope>NUCLEOTIDE SEQUENCE [LARGE SCALE GENOMIC DNA]</scope>
    <source>
        <strain evidence="10">CQ1 / CVCC 102059</strain>
    </source>
</reference>
<evidence type="ECO:0000256" key="2">
    <source>
        <dbReference type="ARBA" id="ARBA00012923"/>
    </source>
</evidence>
<keyword evidence="5 6" id="KW-0012">Acyltransferase</keyword>
<evidence type="ECO:0000256" key="6">
    <source>
        <dbReference type="RuleBase" id="RU000586"/>
    </source>
</evidence>
<dbReference type="Proteomes" id="UP000016927">
    <property type="component" value="Unassembled WGS sequence"/>
</dbReference>
<dbReference type="SUPFAM" id="SSF55729">
    <property type="entry name" value="Acyl-CoA N-acyltransferases (Nat)"/>
    <property type="match status" value="2"/>
</dbReference>
<sequence>MNPNHKFWSKQPVEVGEGNDIIKHPDTILTEPLVLPEGFSFENITDIKEISKFLCENYVEDLTENFRLQYSEKFMEYIIKNPKHKEEYSLGLRLNNRLVGYIFAREHFLNINGKEKRVAGVNFLCISKDLRGKRIAPVLIKEITRRCNCNGIYQAIFTSGTKFFFKVSQSDYYHRPLNVKKLVQTGYMNDSTILNIPEVRSNTRRATEEDLHKMHELYQNTASLYKMYEQMDLEDFKHNFINENGPISSFVNYEEDKLTSFGSYFILETFCIQKNMKIKTAYLYYTCSESIKEIVSDLLYFANEDKCDVFNCIDIGESSKFIDELDFCLGTGSLNYYLFNWKTSEINKKDVYFYLQ</sequence>
<protein>
    <recommendedName>
        <fullName evidence="3 6">Glycylpeptide N-tetradecanoyltransferase</fullName>
        <ecNumber evidence="2 6">2.3.1.97</ecNumber>
    </recommendedName>
</protein>
<evidence type="ECO:0000313" key="9">
    <source>
        <dbReference type="EMBL" id="EOB14238.1"/>
    </source>
</evidence>
<dbReference type="PANTHER" id="PTHR11377:SF5">
    <property type="entry name" value="GLYCYLPEPTIDE N-TETRADECANOYLTRANSFERASE"/>
    <property type="match status" value="1"/>
</dbReference>
<dbReference type="Pfam" id="PF02799">
    <property type="entry name" value="NMT_C"/>
    <property type="match status" value="1"/>
</dbReference>
<dbReference type="VEuPathDB" id="MicrosporidiaDB:NBO_32g0013"/>
<evidence type="ECO:0000256" key="3">
    <source>
        <dbReference type="ARBA" id="ARBA00022240"/>
    </source>
</evidence>
<keyword evidence="10" id="KW-1185">Reference proteome</keyword>
<keyword evidence="4 6" id="KW-0808">Transferase</keyword>
<proteinExistence type="inferred from homology"/>
<dbReference type="GO" id="GO:0004379">
    <property type="term" value="F:glycylpeptide N-tetradecanoyltransferase activity"/>
    <property type="evidence" value="ECO:0007669"/>
    <property type="project" value="UniProtKB-EC"/>
</dbReference>
<evidence type="ECO:0000256" key="7">
    <source>
        <dbReference type="RuleBase" id="RU004178"/>
    </source>
</evidence>
<comment type="function">
    <text evidence="6">Adds a myristoyl group to the N-terminal glycine residue of certain cellular proteins.</text>
</comment>